<comment type="cofactor">
    <cofactor evidence="2">
        <name>a divalent metal cation</name>
        <dbReference type="ChEBI" id="CHEBI:60240"/>
    </cofactor>
</comment>
<proteinExistence type="inferred from homology"/>
<dbReference type="EnsemblMetazoa" id="XM_038211219.1">
    <property type="protein sequence ID" value="XP_038067147.1"/>
    <property type="gene ID" value="LOC119737120"/>
</dbReference>
<dbReference type="OrthoDB" id="5853397at2759"/>
<dbReference type="GO" id="GO:0004518">
    <property type="term" value="F:nuclease activity"/>
    <property type="evidence" value="ECO:0007669"/>
    <property type="project" value="UniProtKB-KW"/>
</dbReference>
<keyword evidence="2" id="KW-0547">Nucleotide-binding</keyword>
<dbReference type="OMA" id="VVTWRGH"/>
<keyword evidence="2" id="KW-0540">Nuclease</keyword>
<dbReference type="GO" id="GO:0046872">
    <property type="term" value="F:metal ion binding"/>
    <property type="evidence" value="ECO:0007669"/>
    <property type="project" value="UniProtKB-KW"/>
</dbReference>
<dbReference type="RefSeq" id="XP_038067147.1">
    <property type="nucleotide sequence ID" value="XM_038211219.1"/>
</dbReference>
<organism evidence="5 6">
    <name type="scientific">Patiria miniata</name>
    <name type="common">Bat star</name>
    <name type="synonym">Asterina miniata</name>
    <dbReference type="NCBI Taxonomy" id="46514"/>
    <lineage>
        <taxon>Eukaryota</taxon>
        <taxon>Metazoa</taxon>
        <taxon>Echinodermata</taxon>
        <taxon>Eleutherozoa</taxon>
        <taxon>Asterozoa</taxon>
        <taxon>Asteroidea</taxon>
        <taxon>Valvatacea</taxon>
        <taxon>Valvatida</taxon>
        <taxon>Asterinidae</taxon>
        <taxon>Patiria</taxon>
    </lineage>
</organism>
<protein>
    <recommendedName>
        <fullName evidence="2">Decapping nuclease</fullName>
        <ecNumber evidence="2">3.6.1.-</ecNumber>
    </recommendedName>
</protein>
<dbReference type="GO" id="GO:0110155">
    <property type="term" value="P:NAD-cap decapping"/>
    <property type="evidence" value="ECO:0007669"/>
    <property type="project" value="TreeGrafter"/>
</dbReference>
<accession>A0A914ATP8</accession>
<dbReference type="GO" id="GO:0000166">
    <property type="term" value="F:nucleotide binding"/>
    <property type="evidence" value="ECO:0007669"/>
    <property type="project" value="UniProtKB-KW"/>
</dbReference>
<comment type="function">
    <text evidence="2">Decapping enzyme for NAD-capped RNAs: specifically hydrolyzes the nicotinamide adenine dinucleotide (NAD) cap from a subset of RNAs by removing the entire NAD moiety from the 5'-end of an NAD-capped RNA.</text>
</comment>
<dbReference type="Pfam" id="PF08652">
    <property type="entry name" value="RAI1"/>
    <property type="match status" value="1"/>
</dbReference>
<dbReference type="PANTHER" id="PTHR12395:SF9">
    <property type="entry name" value="DECAPPING AND EXORIBONUCLEASE PROTEIN"/>
    <property type="match status" value="1"/>
</dbReference>
<dbReference type="GO" id="GO:0005829">
    <property type="term" value="C:cytosol"/>
    <property type="evidence" value="ECO:0007669"/>
    <property type="project" value="TreeGrafter"/>
</dbReference>
<dbReference type="AlphaFoldDB" id="A0A914ATP8"/>
<comment type="subcellular location">
    <subcellularLocation>
        <location evidence="2">Nucleus</location>
    </subcellularLocation>
</comment>
<dbReference type="GO" id="GO:0003723">
    <property type="term" value="F:RNA binding"/>
    <property type="evidence" value="ECO:0007669"/>
    <property type="project" value="UniProtKB-KW"/>
</dbReference>
<evidence type="ECO:0000256" key="1">
    <source>
        <dbReference type="ARBA" id="ARBA00006562"/>
    </source>
</evidence>
<keyword evidence="2" id="KW-0694">RNA-binding</keyword>
<feature type="region of interest" description="Disordered" evidence="3">
    <location>
        <begin position="1"/>
        <end position="44"/>
    </location>
</feature>
<keyword evidence="6" id="KW-1185">Reference proteome</keyword>
<dbReference type="CTD" id="1797"/>
<feature type="compositionally biased region" description="Basic and acidic residues" evidence="3">
    <location>
        <begin position="1"/>
        <end position="16"/>
    </location>
</feature>
<comment type="similarity">
    <text evidence="1 2">Belongs to the DXO/Dom3Z family.</text>
</comment>
<keyword evidence="2" id="KW-0378">Hydrolase</keyword>
<feature type="domain" description="RAI1-like" evidence="4">
    <location>
        <begin position="65"/>
        <end position="407"/>
    </location>
</feature>
<dbReference type="GO" id="GO:0005634">
    <property type="term" value="C:nucleus"/>
    <property type="evidence" value="ECO:0007669"/>
    <property type="project" value="UniProtKB-SubCell"/>
</dbReference>
<keyword evidence="2" id="KW-0479">Metal-binding</keyword>
<name>A0A914ATP8_PATMI</name>
<dbReference type="GO" id="GO:0034353">
    <property type="term" value="F:mRNA 5'-diphosphatase activity"/>
    <property type="evidence" value="ECO:0007669"/>
    <property type="project" value="TreeGrafter"/>
</dbReference>
<evidence type="ECO:0000259" key="4">
    <source>
        <dbReference type="Pfam" id="PF08652"/>
    </source>
</evidence>
<dbReference type="InterPro" id="IPR013961">
    <property type="entry name" value="RAI1"/>
</dbReference>
<evidence type="ECO:0000256" key="3">
    <source>
        <dbReference type="SAM" id="MobiDB-lite"/>
    </source>
</evidence>
<dbReference type="GeneID" id="119737120"/>
<dbReference type="GO" id="GO:0000956">
    <property type="term" value="P:nuclear-transcribed mRNA catabolic process"/>
    <property type="evidence" value="ECO:0007669"/>
    <property type="project" value="TreeGrafter"/>
</dbReference>
<dbReference type="Proteomes" id="UP000887568">
    <property type="component" value="Unplaced"/>
</dbReference>
<dbReference type="PANTHER" id="PTHR12395">
    <property type="entry name" value="DOM-3 RELATED"/>
    <property type="match status" value="1"/>
</dbReference>
<sequence>MKRSAESQEGHGDERHFKRVSRQLDSKILPPHSRRDGGSYTGPVPRTFAVRPTTNFTGQFPFFSRPRELGHFSLEIDRSFVNDDRHLKHYYPPSKESDLDLDLRQGFETFVKRDDNVKERLNNVMKWIIHNKQHFLKPERTVGVHYDTETDDMIESLGIDFIAWRGHFTKFLCTPNENREGWEMAVTLFRGTIYISEVETEQDRQHRLEMNHWEKQCMYGGYKFEQYVTSDGKKAPDPSQPVNNIEAFCTVVRSDLGPFKLLYSGEVDCLQPGSTLKPPENYLELKTSRKWYTHKNESSFYRYKLLKWWAQSFLVGIPEVICGFRDDDGVVQEIKHFKTMEMPKHSMGSWDGSVCFNFLLKLLAFIKSVAVIDDPSMVYLFERKPGESVISYTEHRADGQQFIPEWYISAFKNDSSASSAEAKAI</sequence>
<evidence type="ECO:0000313" key="5">
    <source>
        <dbReference type="EnsemblMetazoa" id="XP_038067147.1"/>
    </source>
</evidence>
<dbReference type="InterPro" id="IPR039039">
    <property type="entry name" value="RAI1-like_fam"/>
</dbReference>
<keyword evidence="2" id="KW-0539">Nucleus</keyword>
<evidence type="ECO:0000256" key="2">
    <source>
        <dbReference type="RuleBase" id="RU367113"/>
    </source>
</evidence>
<evidence type="ECO:0000313" key="6">
    <source>
        <dbReference type="Proteomes" id="UP000887568"/>
    </source>
</evidence>
<reference evidence="5" key="1">
    <citation type="submission" date="2022-11" db="UniProtKB">
        <authorList>
            <consortium name="EnsemblMetazoa"/>
        </authorList>
    </citation>
    <scope>IDENTIFICATION</scope>
</reference>
<dbReference type="EC" id="3.6.1.-" evidence="2"/>